<keyword evidence="3" id="KW-1185">Reference proteome</keyword>
<feature type="compositionally biased region" description="Basic residues" evidence="1">
    <location>
        <begin position="26"/>
        <end position="35"/>
    </location>
</feature>
<organism evidence="2 3">
    <name type="scientific">Aspergillus sydowii CBS 593.65</name>
    <dbReference type="NCBI Taxonomy" id="1036612"/>
    <lineage>
        <taxon>Eukaryota</taxon>
        <taxon>Fungi</taxon>
        <taxon>Dikarya</taxon>
        <taxon>Ascomycota</taxon>
        <taxon>Pezizomycotina</taxon>
        <taxon>Eurotiomycetes</taxon>
        <taxon>Eurotiomycetidae</taxon>
        <taxon>Eurotiales</taxon>
        <taxon>Aspergillaceae</taxon>
        <taxon>Aspergillus</taxon>
        <taxon>Aspergillus subgen. Nidulantes</taxon>
    </lineage>
</organism>
<dbReference type="VEuPathDB" id="FungiDB:ASPSYDRAFT_469001"/>
<dbReference type="EMBL" id="KV878594">
    <property type="protein sequence ID" value="OJJ54558.1"/>
    <property type="molecule type" value="Genomic_DNA"/>
</dbReference>
<dbReference type="OrthoDB" id="4505281at2759"/>
<proteinExistence type="predicted"/>
<dbReference type="Proteomes" id="UP000184356">
    <property type="component" value="Unassembled WGS sequence"/>
</dbReference>
<name>A0A1L9T578_9EURO</name>
<dbReference type="GeneID" id="63763407"/>
<sequence length="163" mass="17782">MFSQAYCGRGDVPATASAAEPPTPSKKAKKGPRGKFPKPGCNGLAHEGVCVPVCRVCKRRHNGPCNLRKRGWSWSWCGRPMETSDSTLKVQFHSQRRLSNGVSELVLLTQPKPSHRLYRGKAYSLPRLTGTFGENGKPGYQAITSGDVFTITTPDSRSLPLPS</sequence>
<evidence type="ECO:0000256" key="1">
    <source>
        <dbReference type="SAM" id="MobiDB-lite"/>
    </source>
</evidence>
<evidence type="ECO:0000313" key="2">
    <source>
        <dbReference type="EMBL" id="OJJ54558.1"/>
    </source>
</evidence>
<evidence type="ECO:0000313" key="3">
    <source>
        <dbReference type="Proteomes" id="UP000184356"/>
    </source>
</evidence>
<gene>
    <name evidence="2" type="ORF">ASPSYDRAFT_469001</name>
</gene>
<accession>A0A1L9T578</accession>
<reference evidence="3" key="1">
    <citation type="journal article" date="2017" name="Genome Biol.">
        <title>Comparative genomics reveals high biological diversity and specific adaptations in the industrially and medically important fungal genus Aspergillus.</title>
        <authorList>
            <person name="de Vries R.P."/>
            <person name="Riley R."/>
            <person name="Wiebenga A."/>
            <person name="Aguilar-Osorio G."/>
            <person name="Amillis S."/>
            <person name="Uchima C.A."/>
            <person name="Anderluh G."/>
            <person name="Asadollahi M."/>
            <person name="Askin M."/>
            <person name="Barry K."/>
            <person name="Battaglia E."/>
            <person name="Bayram O."/>
            <person name="Benocci T."/>
            <person name="Braus-Stromeyer S.A."/>
            <person name="Caldana C."/>
            <person name="Canovas D."/>
            <person name="Cerqueira G.C."/>
            <person name="Chen F."/>
            <person name="Chen W."/>
            <person name="Choi C."/>
            <person name="Clum A."/>
            <person name="Dos Santos R.A."/>
            <person name="Damasio A.R."/>
            <person name="Diallinas G."/>
            <person name="Emri T."/>
            <person name="Fekete E."/>
            <person name="Flipphi M."/>
            <person name="Freyberg S."/>
            <person name="Gallo A."/>
            <person name="Gournas C."/>
            <person name="Habgood R."/>
            <person name="Hainaut M."/>
            <person name="Harispe M.L."/>
            <person name="Henrissat B."/>
            <person name="Hilden K.S."/>
            <person name="Hope R."/>
            <person name="Hossain A."/>
            <person name="Karabika E."/>
            <person name="Karaffa L."/>
            <person name="Karanyi Z."/>
            <person name="Krasevec N."/>
            <person name="Kuo A."/>
            <person name="Kusch H."/>
            <person name="LaButti K."/>
            <person name="Lagendijk E.L."/>
            <person name="Lapidus A."/>
            <person name="Levasseur A."/>
            <person name="Lindquist E."/>
            <person name="Lipzen A."/>
            <person name="Logrieco A.F."/>
            <person name="MacCabe A."/>
            <person name="Maekelae M.R."/>
            <person name="Malavazi I."/>
            <person name="Melin P."/>
            <person name="Meyer V."/>
            <person name="Mielnichuk N."/>
            <person name="Miskei M."/>
            <person name="Molnar A.P."/>
            <person name="Mule G."/>
            <person name="Ngan C.Y."/>
            <person name="Orejas M."/>
            <person name="Orosz E."/>
            <person name="Ouedraogo J.P."/>
            <person name="Overkamp K.M."/>
            <person name="Park H.-S."/>
            <person name="Perrone G."/>
            <person name="Piumi F."/>
            <person name="Punt P.J."/>
            <person name="Ram A.F."/>
            <person name="Ramon A."/>
            <person name="Rauscher S."/>
            <person name="Record E."/>
            <person name="Riano-Pachon D.M."/>
            <person name="Robert V."/>
            <person name="Roehrig J."/>
            <person name="Ruller R."/>
            <person name="Salamov A."/>
            <person name="Salih N.S."/>
            <person name="Samson R.A."/>
            <person name="Sandor E."/>
            <person name="Sanguinetti M."/>
            <person name="Schuetze T."/>
            <person name="Sepcic K."/>
            <person name="Shelest E."/>
            <person name="Sherlock G."/>
            <person name="Sophianopoulou V."/>
            <person name="Squina F.M."/>
            <person name="Sun H."/>
            <person name="Susca A."/>
            <person name="Todd R.B."/>
            <person name="Tsang A."/>
            <person name="Unkles S.E."/>
            <person name="van de Wiele N."/>
            <person name="van Rossen-Uffink D."/>
            <person name="Oliveira J.V."/>
            <person name="Vesth T.C."/>
            <person name="Visser J."/>
            <person name="Yu J.-H."/>
            <person name="Zhou M."/>
            <person name="Andersen M.R."/>
            <person name="Archer D.B."/>
            <person name="Baker S.E."/>
            <person name="Benoit I."/>
            <person name="Brakhage A.A."/>
            <person name="Braus G.H."/>
            <person name="Fischer R."/>
            <person name="Frisvad J.C."/>
            <person name="Goldman G.H."/>
            <person name="Houbraken J."/>
            <person name="Oakley B."/>
            <person name="Pocsi I."/>
            <person name="Scazzocchio C."/>
            <person name="Seiboth B."/>
            <person name="vanKuyk P.A."/>
            <person name="Wortman J."/>
            <person name="Dyer P.S."/>
            <person name="Grigoriev I.V."/>
        </authorList>
    </citation>
    <scope>NUCLEOTIDE SEQUENCE [LARGE SCALE GENOMIC DNA]</scope>
    <source>
        <strain evidence="3">CBS 593.65</strain>
    </source>
</reference>
<feature type="region of interest" description="Disordered" evidence="1">
    <location>
        <begin position="1"/>
        <end position="35"/>
    </location>
</feature>
<dbReference type="AlphaFoldDB" id="A0A1L9T578"/>
<protein>
    <submittedName>
        <fullName evidence="2">Uncharacterized protein</fullName>
    </submittedName>
</protein>
<dbReference type="RefSeq" id="XP_040698364.1">
    <property type="nucleotide sequence ID" value="XM_040847334.1"/>
</dbReference>